<organism evidence="5 6">
    <name type="scientific">Bathycoccus prasinos</name>
    <dbReference type="NCBI Taxonomy" id="41875"/>
    <lineage>
        <taxon>Eukaryota</taxon>
        <taxon>Viridiplantae</taxon>
        <taxon>Chlorophyta</taxon>
        <taxon>Mamiellophyceae</taxon>
        <taxon>Mamiellales</taxon>
        <taxon>Bathycoccaceae</taxon>
        <taxon>Bathycoccus</taxon>
    </lineage>
</organism>
<accession>K8F0D3</accession>
<evidence type="ECO:0000259" key="4">
    <source>
        <dbReference type="Pfam" id="PF03476"/>
    </source>
</evidence>
<dbReference type="KEGG" id="bpg:Bathy10g01940"/>
<dbReference type="InterPro" id="IPR015424">
    <property type="entry name" value="PyrdxlP-dep_Trfase"/>
</dbReference>
<dbReference type="GeneID" id="19013270"/>
<dbReference type="InterPro" id="IPR000192">
    <property type="entry name" value="Aminotrans_V_dom"/>
</dbReference>
<dbReference type="PANTHER" id="PTHR14237:SF80">
    <property type="entry name" value="MOLYBDENUM COFACTOR SULFURASE"/>
    <property type="match status" value="1"/>
</dbReference>
<dbReference type="InterPro" id="IPR005302">
    <property type="entry name" value="MoCF_Sase_C"/>
</dbReference>
<dbReference type="GO" id="GO:0030151">
    <property type="term" value="F:molybdenum ion binding"/>
    <property type="evidence" value="ECO:0007669"/>
    <property type="project" value="InterPro"/>
</dbReference>
<gene>
    <name evidence="5" type="ordered locus">Bathy10g01940</name>
</gene>
<dbReference type="GO" id="GO:0003824">
    <property type="term" value="F:catalytic activity"/>
    <property type="evidence" value="ECO:0007669"/>
    <property type="project" value="InterPro"/>
</dbReference>
<sequence>MPSLPIFFSACVSSSKSAAARKQRHLRWFNNALTSTSETEEDGVIAAACSEKLVGEEFSSLSSKENSGTKRMMYCDYNGCPPVSSRLIQNCTREHTESMVLGNPHSKNASASIAEKAIHESRSLVLKHFNAPEFGEYHCVFVNGGATNAVQLVGDAFFSVGKRDALSYAMDNHTSVVGLRNLVWSRGGDVFVLVENEEEEWTSVKVNDCGAKIKTKKKWFKGNKSNPRGRKHLLAYADESNFHGQGVREACVKRKMEEICREGSECFTLLDASKSAAMRPVMLKDMEKELRPDFIVASAYKIFGYPTGVGFLLVSNRAMEMIERNENMNRKYFGGGTAKAIDAKTNFFIAKENASGLERGTLPFQQIAALPKCFEWYQSIGGSEMIRINAGHVGEVLASRLWNLRHANGKPVVEIYGSQWRHLAEHLKNQSDYDDRYEKLTYDGRKIVSLSTVAFNVLNDDGTHVGYSKVERALASQNIVVRTGCCCNPGACESIRKKKIENRVKKLYETKGKVCGDDMGVDDTDGEPLGCVRASFGYASRVSDAKAIIETIEREFVCHARMTDRGANEAPETPSSPSSSSSSLVTISKINVFPIKSCAPFSVEKWYLLPSGLLFDRKYVLIEKQSGIPLSQKSYPQMVRITPSVETIDLEDVNGYAFTYLVLTCSGIKETLRIDLNEDGKEFDLSREGNVSVSIRGSTREARLVRDPAAHEWFSKVLNVECCLALLKDETKRTFANTSPILIASERSAKSLGCDISRFRANIIVSEKENEDVEKKKSKKKSSSNDNDLFLLEKTWISTSISNENVGIKIRDTVTLGNGRFCHRCESVAIDQTTGKRDEKTWEIIMRKAANTFGVSFDVLPNGQEEGFMSNTIAVGDEIHSVHSNYSAPLT</sequence>
<evidence type="ECO:0000256" key="1">
    <source>
        <dbReference type="ARBA" id="ARBA00023150"/>
    </source>
</evidence>
<dbReference type="GO" id="GO:0030170">
    <property type="term" value="F:pyridoxal phosphate binding"/>
    <property type="evidence" value="ECO:0007669"/>
    <property type="project" value="InterPro"/>
</dbReference>
<name>K8F0D3_9CHLO</name>
<dbReference type="InterPro" id="IPR015422">
    <property type="entry name" value="PyrdxlP-dep_Trfase_small"/>
</dbReference>
<dbReference type="RefSeq" id="XP_007510712.1">
    <property type="nucleotide sequence ID" value="XM_007510650.1"/>
</dbReference>
<feature type="domain" description="Molybdenum cofactor sulfurase middle" evidence="4">
    <location>
        <begin position="586"/>
        <end position="720"/>
    </location>
</feature>
<dbReference type="GO" id="GO:0006777">
    <property type="term" value="P:Mo-molybdopterin cofactor biosynthetic process"/>
    <property type="evidence" value="ECO:0007669"/>
    <property type="project" value="UniProtKB-KW"/>
</dbReference>
<dbReference type="STRING" id="41875.K8F0D3"/>
<dbReference type="AlphaFoldDB" id="K8F0D3"/>
<dbReference type="Gene3D" id="3.40.640.10">
    <property type="entry name" value="Type I PLP-dependent aspartate aminotransferase-like (Major domain)"/>
    <property type="match status" value="1"/>
</dbReference>
<keyword evidence="6" id="KW-1185">Reference proteome</keyword>
<dbReference type="SUPFAM" id="SSF141673">
    <property type="entry name" value="MOSC N-terminal domain-like"/>
    <property type="match status" value="1"/>
</dbReference>
<protein>
    <submittedName>
        <fullName evidence="5">Molybdenum cofactor sulfurase</fullName>
    </submittedName>
</protein>
<dbReference type="Pfam" id="PF00266">
    <property type="entry name" value="Aminotran_5"/>
    <property type="match status" value="1"/>
</dbReference>
<dbReference type="SUPFAM" id="SSF53383">
    <property type="entry name" value="PLP-dependent transferases"/>
    <property type="match status" value="1"/>
</dbReference>
<evidence type="ECO:0000259" key="2">
    <source>
        <dbReference type="Pfam" id="PF00266"/>
    </source>
</evidence>
<dbReference type="InterPro" id="IPR015421">
    <property type="entry name" value="PyrdxlP-dep_Trfase_major"/>
</dbReference>
<evidence type="ECO:0000259" key="3">
    <source>
        <dbReference type="Pfam" id="PF03473"/>
    </source>
</evidence>
<dbReference type="PANTHER" id="PTHR14237">
    <property type="entry name" value="MOLYBDOPTERIN COFACTOR SULFURASE MOSC"/>
    <property type="match status" value="1"/>
</dbReference>
<feature type="domain" description="MOSC" evidence="3">
    <location>
        <begin position="731"/>
        <end position="879"/>
    </location>
</feature>
<dbReference type="Pfam" id="PF03473">
    <property type="entry name" value="MOSC"/>
    <property type="match status" value="1"/>
</dbReference>
<dbReference type="eggNOG" id="KOG2142">
    <property type="taxonomic scope" value="Eukaryota"/>
</dbReference>
<dbReference type="OrthoDB" id="10264306at2759"/>
<proteinExistence type="predicted"/>
<reference evidence="5 6" key="1">
    <citation type="submission" date="2011-10" db="EMBL/GenBank/DDBJ databases">
        <authorList>
            <person name="Genoscope - CEA"/>
        </authorList>
    </citation>
    <scope>NUCLEOTIDE SEQUENCE [LARGE SCALE GENOMIC DNA]</scope>
    <source>
        <strain evidence="5 6">RCC 1105</strain>
    </source>
</reference>
<feature type="domain" description="Aminotransferase class V" evidence="2">
    <location>
        <begin position="74"/>
        <end position="388"/>
    </location>
</feature>
<evidence type="ECO:0000313" key="6">
    <source>
        <dbReference type="Proteomes" id="UP000198341"/>
    </source>
</evidence>
<dbReference type="Gene3D" id="3.90.1150.10">
    <property type="entry name" value="Aspartate Aminotransferase, domain 1"/>
    <property type="match status" value="1"/>
</dbReference>
<dbReference type="Proteomes" id="UP000198341">
    <property type="component" value="Chromosome 10"/>
</dbReference>
<dbReference type="InterPro" id="IPR005303">
    <property type="entry name" value="MOCOS_middle"/>
</dbReference>
<evidence type="ECO:0000313" key="5">
    <source>
        <dbReference type="EMBL" id="CCO18245.1"/>
    </source>
</evidence>
<dbReference type="EMBL" id="FO082269">
    <property type="protein sequence ID" value="CCO18245.1"/>
    <property type="molecule type" value="Genomic_DNA"/>
</dbReference>
<keyword evidence="1" id="KW-0501">Molybdenum cofactor biosynthesis</keyword>
<dbReference type="Pfam" id="PF03476">
    <property type="entry name" value="MOSC_N"/>
    <property type="match status" value="1"/>
</dbReference>